<dbReference type="AlphaFoldDB" id="A0A2T9ZD71"/>
<gene>
    <name evidence="2" type="ORF">BB560_003018</name>
</gene>
<dbReference type="Pfam" id="PF08202">
    <property type="entry name" value="MIS13"/>
    <property type="match status" value="1"/>
</dbReference>
<dbReference type="GO" id="GO:0007059">
    <property type="term" value="P:chromosome segregation"/>
    <property type="evidence" value="ECO:0007669"/>
    <property type="project" value="InterPro"/>
</dbReference>
<accession>A0A2T9ZD71</accession>
<evidence type="ECO:0000313" key="3">
    <source>
        <dbReference type="Proteomes" id="UP000245609"/>
    </source>
</evidence>
<comment type="caution">
    <text evidence="2">The sequence shown here is derived from an EMBL/GenBank/DDBJ whole genome shotgun (WGS) entry which is preliminary data.</text>
</comment>
<feature type="compositionally biased region" description="Basic residues" evidence="1">
    <location>
        <begin position="203"/>
        <end position="219"/>
    </location>
</feature>
<proteinExistence type="predicted"/>
<protein>
    <submittedName>
        <fullName evidence="2">Uncharacterized protein</fullName>
    </submittedName>
</protein>
<dbReference type="GO" id="GO:0051301">
    <property type="term" value="P:cell division"/>
    <property type="evidence" value="ECO:0007669"/>
    <property type="project" value="InterPro"/>
</dbReference>
<dbReference type="STRING" id="133381.A0A2T9ZD71"/>
<feature type="region of interest" description="Disordered" evidence="1">
    <location>
        <begin position="200"/>
        <end position="219"/>
    </location>
</feature>
<feature type="region of interest" description="Disordered" evidence="1">
    <location>
        <begin position="30"/>
        <end position="95"/>
    </location>
</feature>
<dbReference type="GO" id="GO:0000444">
    <property type="term" value="C:MIS12/MIND type complex"/>
    <property type="evidence" value="ECO:0007669"/>
    <property type="project" value="InterPro"/>
</dbReference>
<dbReference type="InterPro" id="IPR013218">
    <property type="entry name" value="Dsn1/Mis13"/>
</dbReference>
<dbReference type="PANTHER" id="PTHR14778:SF2">
    <property type="entry name" value="KINETOCHORE-ASSOCIATED PROTEIN DSN1 HOMOLOG"/>
    <property type="match status" value="1"/>
</dbReference>
<dbReference type="PANTHER" id="PTHR14778">
    <property type="entry name" value="KINETOCHORE-ASSOCIATED PROTEIN DSN1 HOMOLOG"/>
    <property type="match status" value="1"/>
</dbReference>
<evidence type="ECO:0000313" key="2">
    <source>
        <dbReference type="EMBL" id="PVV02531.1"/>
    </source>
</evidence>
<evidence type="ECO:0000256" key="1">
    <source>
        <dbReference type="SAM" id="MobiDB-lite"/>
    </source>
</evidence>
<dbReference type="OrthoDB" id="3364649at2759"/>
<dbReference type="Proteomes" id="UP000245609">
    <property type="component" value="Unassembled WGS sequence"/>
</dbReference>
<sequence length="537" mass="60458">MLTDCGFVFEPVNNKTRLRSFSKIQEKFKLKAEKSTSTKPKTEIKAERPKDATSSLPFVLKSINSEPLSSDGQIAANLPPKEPSPDPPTIIPPNEQTKTEESQVLQAALEKELHSSITPVLESIERESPHFQKAQKAIAQREFFANIKTEETAGTDKISKLVFNPSEKRKSVSETELKIIKRLKAANRKKNKTINPNQLVKASKSHAPPRRRSTFGVRGKRASGIGNGYTASPHEEIETRLLYRHISPEMPEPLRLRQLLAWCVQRNSTPKIPSELASNKGISSLAEKVITILFCFPLLIALKEVFIELKAAIESGVLTTSWYNRPKTEAEAGANDANEKKMQHPQNIANEKQRIQLIEQIVTLQEEIRKLEKVKSESKYIIKDISNSVTSVFTKLHDFEPSNDALLGIQPIPEQNNNGLSNTSRDELLSDWDSENEKFQQACEFNINLEYQHLFKNKTTAELIKTIGEETGITIDDLEMKANNIQSQILSSVDLFNYANKVISSTTDSRNLNKITKNFDQRTLLLDLSDSLSKVTL</sequence>
<feature type="compositionally biased region" description="Basic and acidic residues" evidence="1">
    <location>
        <begin position="30"/>
        <end position="51"/>
    </location>
</feature>
<organism evidence="2 3">
    <name type="scientific">Smittium megazygosporum</name>
    <dbReference type="NCBI Taxonomy" id="133381"/>
    <lineage>
        <taxon>Eukaryota</taxon>
        <taxon>Fungi</taxon>
        <taxon>Fungi incertae sedis</taxon>
        <taxon>Zoopagomycota</taxon>
        <taxon>Kickxellomycotina</taxon>
        <taxon>Harpellomycetes</taxon>
        <taxon>Harpellales</taxon>
        <taxon>Legeriomycetaceae</taxon>
        <taxon>Smittium</taxon>
    </lineage>
</organism>
<reference evidence="2 3" key="1">
    <citation type="journal article" date="2018" name="MBio">
        <title>Comparative Genomics Reveals the Core Gene Toolbox for the Fungus-Insect Symbiosis.</title>
        <authorList>
            <person name="Wang Y."/>
            <person name="Stata M."/>
            <person name="Wang W."/>
            <person name="Stajich J.E."/>
            <person name="White M.M."/>
            <person name="Moncalvo J.M."/>
        </authorList>
    </citation>
    <scope>NUCLEOTIDE SEQUENCE [LARGE SCALE GENOMIC DNA]</scope>
    <source>
        <strain evidence="2 3">SC-DP-2</strain>
    </source>
</reference>
<feature type="compositionally biased region" description="Pro residues" evidence="1">
    <location>
        <begin position="80"/>
        <end position="91"/>
    </location>
</feature>
<dbReference type="EMBL" id="MBFS01000427">
    <property type="protein sequence ID" value="PVV02531.1"/>
    <property type="molecule type" value="Genomic_DNA"/>
</dbReference>
<feature type="compositionally biased region" description="Polar residues" evidence="1">
    <location>
        <begin position="52"/>
        <end position="72"/>
    </location>
</feature>
<name>A0A2T9ZD71_9FUNG</name>
<keyword evidence="3" id="KW-1185">Reference proteome</keyword>